<organism evidence="9">
    <name type="scientific">freshwater metagenome</name>
    <dbReference type="NCBI Taxonomy" id="449393"/>
    <lineage>
        <taxon>unclassified sequences</taxon>
        <taxon>metagenomes</taxon>
        <taxon>ecological metagenomes</taxon>
    </lineage>
</organism>
<feature type="region of interest" description="Disordered" evidence="8">
    <location>
        <begin position="127"/>
        <end position="162"/>
    </location>
</feature>
<keyword evidence="2" id="KW-0813">Transport</keyword>
<name>A0A6J7GIY4_9ZZZZ</name>
<reference evidence="9" key="1">
    <citation type="submission" date="2020-05" db="EMBL/GenBank/DDBJ databases">
        <authorList>
            <person name="Chiriac C."/>
            <person name="Salcher M."/>
            <person name="Ghai R."/>
            <person name="Kavagutti S V."/>
        </authorList>
    </citation>
    <scope>NUCLEOTIDE SEQUENCE</scope>
</reference>
<evidence type="ECO:0000256" key="3">
    <source>
        <dbReference type="ARBA" id="ARBA00022692"/>
    </source>
</evidence>
<evidence type="ECO:0000256" key="5">
    <source>
        <dbReference type="ARBA" id="ARBA00022989"/>
    </source>
</evidence>
<keyword evidence="7" id="KW-0472">Membrane</keyword>
<evidence type="ECO:0000256" key="7">
    <source>
        <dbReference type="ARBA" id="ARBA00023136"/>
    </source>
</evidence>
<dbReference type="GO" id="GO:0015031">
    <property type="term" value="P:protein transport"/>
    <property type="evidence" value="ECO:0007669"/>
    <property type="project" value="UniProtKB-KW"/>
</dbReference>
<evidence type="ECO:0000313" key="9">
    <source>
        <dbReference type="EMBL" id="CAB4904855.1"/>
    </source>
</evidence>
<keyword evidence="5" id="KW-1133">Transmembrane helix</keyword>
<sequence>MFGLTIEKLFLVAIIAGFVLGPSRLPGYAHGLGRAVRTVRHFVETTRSAAEDEMGVPLRRSEWESIDLRQYDPRRIVSDALRDTEPLRETHSPSEELLADAARVRPGQKYLITGPASHPRRILIDSLPQHDPRRIAAQRQPDTVTSHTGPDPTMSGDNRCEQ</sequence>
<keyword evidence="3" id="KW-0812">Transmembrane</keyword>
<dbReference type="AlphaFoldDB" id="A0A6J7GIY4"/>
<evidence type="ECO:0000256" key="8">
    <source>
        <dbReference type="SAM" id="MobiDB-lite"/>
    </source>
</evidence>
<keyword evidence="6" id="KW-0811">Translocation</keyword>
<protein>
    <submittedName>
        <fullName evidence="9">Unannotated protein</fullName>
    </submittedName>
</protein>
<proteinExistence type="predicted"/>
<evidence type="ECO:0000256" key="1">
    <source>
        <dbReference type="ARBA" id="ARBA00004167"/>
    </source>
</evidence>
<gene>
    <name evidence="9" type="ORF">UFOPK3472_02660</name>
</gene>
<evidence type="ECO:0000256" key="6">
    <source>
        <dbReference type="ARBA" id="ARBA00023010"/>
    </source>
</evidence>
<dbReference type="EMBL" id="CAFBLX010000211">
    <property type="protein sequence ID" value="CAB4904855.1"/>
    <property type="molecule type" value="Genomic_DNA"/>
</dbReference>
<evidence type="ECO:0000256" key="4">
    <source>
        <dbReference type="ARBA" id="ARBA00022927"/>
    </source>
</evidence>
<dbReference type="GO" id="GO:0016020">
    <property type="term" value="C:membrane"/>
    <property type="evidence" value="ECO:0007669"/>
    <property type="project" value="UniProtKB-ARBA"/>
</dbReference>
<dbReference type="InterPro" id="IPR003369">
    <property type="entry name" value="TatA/B/E"/>
</dbReference>
<dbReference type="Gene3D" id="1.20.5.3310">
    <property type="match status" value="1"/>
</dbReference>
<dbReference type="PRINTS" id="PR01506">
    <property type="entry name" value="TATBPROTEIN"/>
</dbReference>
<accession>A0A6J7GIY4</accession>
<keyword evidence="4" id="KW-0653">Protein transport</keyword>
<dbReference type="Pfam" id="PF02416">
    <property type="entry name" value="TatA_B_E"/>
    <property type="match status" value="1"/>
</dbReference>
<evidence type="ECO:0000256" key="2">
    <source>
        <dbReference type="ARBA" id="ARBA00022448"/>
    </source>
</evidence>
<comment type="subcellular location">
    <subcellularLocation>
        <location evidence="1">Membrane</location>
        <topology evidence="1">Single-pass membrane protein</topology>
    </subcellularLocation>
</comment>